<dbReference type="InterPro" id="IPR005303">
    <property type="entry name" value="MOCOS_middle"/>
</dbReference>
<organism evidence="3 4">
    <name type="scientific">Bugula neritina</name>
    <name type="common">Brown bryozoan</name>
    <name type="synonym">Sertularia neritina</name>
    <dbReference type="NCBI Taxonomy" id="10212"/>
    <lineage>
        <taxon>Eukaryota</taxon>
        <taxon>Metazoa</taxon>
        <taxon>Spiralia</taxon>
        <taxon>Lophotrochozoa</taxon>
        <taxon>Bryozoa</taxon>
        <taxon>Gymnolaemata</taxon>
        <taxon>Cheilostomatida</taxon>
        <taxon>Flustrina</taxon>
        <taxon>Buguloidea</taxon>
        <taxon>Bugulidae</taxon>
        <taxon>Bugula</taxon>
    </lineage>
</organism>
<accession>A0A7J7JCP4</accession>
<evidence type="ECO:0000313" key="4">
    <source>
        <dbReference type="Proteomes" id="UP000593567"/>
    </source>
</evidence>
<reference evidence="3" key="1">
    <citation type="submission" date="2020-06" db="EMBL/GenBank/DDBJ databases">
        <title>Draft genome of Bugula neritina, a colonial animal packing powerful symbionts and potential medicines.</title>
        <authorList>
            <person name="Rayko M."/>
        </authorList>
    </citation>
    <scope>NUCLEOTIDE SEQUENCE [LARGE SCALE GENOMIC DNA]</scope>
    <source>
        <strain evidence="3">Kwan_BN1</strain>
    </source>
</reference>
<dbReference type="Proteomes" id="UP000593567">
    <property type="component" value="Unassembled WGS sequence"/>
</dbReference>
<proteinExistence type="predicted"/>
<keyword evidence="1" id="KW-1133">Transmembrane helix</keyword>
<dbReference type="AlphaFoldDB" id="A0A7J7JCP4"/>
<sequence length="74" mass="8338">MDSGSRSLMTVAAATLLFIPVMFYMLQRKKKSAMKTVAKVEKILVYPIKSCPPLVVDQAECTPVGMKYRKARDR</sequence>
<gene>
    <name evidence="3" type="ORF">EB796_017745</name>
</gene>
<keyword evidence="1" id="KW-0812">Transmembrane</keyword>
<dbReference type="Pfam" id="PF03476">
    <property type="entry name" value="MOSC_N"/>
    <property type="match status" value="1"/>
</dbReference>
<keyword evidence="1" id="KW-0472">Membrane</keyword>
<comment type="caution">
    <text evidence="3">The sequence shown here is derived from an EMBL/GenBank/DDBJ whole genome shotgun (WGS) entry which is preliminary data.</text>
</comment>
<dbReference type="EMBL" id="VXIV02002642">
    <property type="protein sequence ID" value="KAF6023960.1"/>
    <property type="molecule type" value="Genomic_DNA"/>
</dbReference>
<keyword evidence="4" id="KW-1185">Reference proteome</keyword>
<name>A0A7J7JCP4_BUGNE</name>
<protein>
    <recommendedName>
        <fullName evidence="2">Molybdenum cofactor sulfurase middle domain-containing protein</fullName>
    </recommendedName>
</protein>
<evidence type="ECO:0000256" key="1">
    <source>
        <dbReference type="SAM" id="Phobius"/>
    </source>
</evidence>
<evidence type="ECO:0000259" key="2">
    <source>
        <dbReference type="Pfam" id="PF03476"/>
    </source>
</evidence>
<feature type="domain" description="Molybdenum cofactor sulfurase middle" evidence="2">
    <location>
        <begin position="37"/>
        <end position="74"/>
    </location>
</feature>
<evidence type="ECO:0000313" key="3">
    <source>
        <dbReference type="EMBL" id="KAF6023960.1"/>
    </source>
</evidence>
<feature type="transmembrane region" description="Helical" evidence="1">
    <location>
        <begin position="6"/>
        <end position="26"/>
    </location>
</feature>
<dbReference type="OrthoDB" id="17255at2759"/>